<proteinExistence type="predicted"/>
<gene>
    <name evidence="1" type="ORF">MCOO_40400</name>
</gene>
<keyword evidence="2" id="KW-1185">Reference proteome</keyword>
<accession>A0A7I7L104</accession>
<sequence length="160" mass="17929">MADQSNPITISHPPKALLRVVNPTLKVLLRTPFAGPARQQLMAVDFTGRKSGRHFSLVLTAHLIDGILYALTGATWKYNFRDGATAKVLHGGKTRQMRGELIENQLLVTDLYCRCVETYGVAHAERVMGIAFRDHRMPTRNQFAEAVNELRLMAIRFTPA</sequence>
<protein>
    <recommendedName>
        <fullName evidence="3">Nitroreductase family deazaflavin-dependent oxidoreductase</fullName>
    </recommendedName>
</protein>
<name>A0A7I7L104_9MYCO</name>
<dbReference type="RefSeq" id="WP_163779517.1">
    <property type="nucleotide sequence ID" value="NZ_AP022569.1"/>
</dbReference>
<dbReference type="Proteomes" id="UP000465866">
    <property type="component" value="Chromosome"/>
</dbReference>
<dbReference type="AlphaFoldDB" id="A0A7I7L104"/>
<organism evidence="1 2">
    <name type="scientific">Mycobacterium cookii</name>
    <dbReference type="NCBI Taxonomy" id="1775"/>
    <lineage>
        <taxon>Bacteria</taxon>
        <taxon>Bacillati</taxon>
        <taxon>Actinomycetota</taxon>
        <taxon>Actinomycetes</taxon>
        <taxon>Mycobacteriales</taxon>
        <taxon>Mycobacteriaceae</taxon>
        <taxon>Mycobacterium</taxon>
    </lineage>
</organism>
<reference evidence="1 2" key="1">
    <citation type="journal article" date="2019" name="Emerg. Microbes Infect.">
        <title>Comprehensive subspecies identification of 175 nontuberculous mycobacteria species based on 7547 genomic profiles.</title>
        <authorList>
            <person name="Matsumoto Y."/>
            <person name="Kinjo T."/>
            <person name="Motooka D."/>
            <person name="Nabeya D."/>
            <person name="Jung N."/>
            <person name="Uechi K."/>
            <person name="Horii T."/>
            <person name="Iida T."/>
            <person name="Fujita J."/>
            <person name="Nakamura S."/>
        </authorList>
    </citation>
    <scope>NUCLEOTIDE SEQUENCE [LARGE SCALE GENOMIC DNA]</scope>
    <source>
        <strain evidence="1 2">JCM 12404</strain>
    </source>
</reference>
<dbReference type="KEGG" id="mcoo:MCOO_40400"/>
<dbReference type="InterPro" id="IPR016791">
    <property type="entry name" value="Polyketide_synth_GrhN/RubW_prd"/>
</dbReference>
<evidence type="ECO:0000313" key="1">
    <source>
        <dbReference type="EMBL" id="BBX48025.1"/>
    </source>
</evidence>
<evidence type="ECO:0000313" key="2">
    <source>
        <dbReference type="Proteomes" id="UP000465866"/>
    </source>
</evidence>
<dbReference type="EMBL" id="AP022569">
    <property type="protein sequence ID" value="BBX48025.1"/>
    <property type="molecule type" value="Genomic_DNA"/>
</dbReference>
<dbReference type="PIRSF" id="PIRSF021513">
    <property type="entry name" value="GrhN_RubW_prd"/>
    <property type="match status" value="1"/>
</dbReference>
<evidence type="ECO:0008006" key="3">
    <source>
        <dbReference type="Google" id="ProtNLM"/>
    </source>
</evidence>